<dbReference type="EMBL" id="CP001342">
    <property type="protein sequence ID" value="ACL42005.1"/>
    <property type="molecule type" value="Genomic_DNA"/>
</dbReference>
<geneLocation type="plasmid" evidence="1 2">
    <name>pACHL01</name>
</geneLocation>
<keyword evidence="1" id="KW-0614">Plasmid</keyword>
<accession>B8HHV8</accession>
<dbReference type="HOGENOM" id="CLU_1529526_0_0_11"/>
<dbReference type="OrthoDB" id="9776021at2"/>
<reference evidence="1" key="1">
    <citation type="submission" date="2009-01" db="EMBL/GenBank/DDBJ databases">
        <title>Complete sequence of plasmid1 of Arthrobacter chlorophenolicus A6.</title>
        <authorList>
            <consortium name="US DOE Joint Genome Institute"/>
            <person name="Lucas S."/>
            <person name="Copeland A."/>
            <person name="Lapidus A."/>
            <person name="Glavina del Rio T."/>
            <person name="Tice H."/>
            <person name="Bruce D."/>
            <person name="Goodwin L."/>
            <person name="Pitluck S."/>
            <person name="Goltsman E."/>
            <person name="Clum A."/>
            <person name="Larimer F."/>
            <person name="Land M."/>
            <person name="Hauser L."/>
            <person name="Kyrpides N."/>
            <person name="Mikhailova N."/>
            <person name="Jansson J."/>
            <person name="Richardson P."/>
        </authorList>
    </citation>
    <scope>NUCLEOTIDE SEQUENCE [LARGE SCALE GENOMIC DNA]</scope>
    <source>
        <strain evidence="1">A6</strain>
        <plasmid evidence="1">pACHL01</plasmid>
    </source>
</reference>
<sequence length="175" mass="20013">MYRHVNRRHEPLETAETIHIRDSIIALQDAYPATGKVIEEVRAAAVVDFIEKNGRLPQVRREHELYQHAFAIRTRYRHGGAFRPATMRLLELTQDLPNHLESQWDADFQRLSVFVGSRHHLPAAAEKPGRGRPSVDHQLAKWITQETGDKATVWDPARRSKLFTLISSVDLPVAA</sequence>
<dbReference type="KEGG" id="ach:Achl_4054"/>
<name>B8HHV8_PSECP</name>
<dbReference type="Proteomes" id="UP000002505">
    <property type="component" value="Plasmid pACHL01"/>
</dbReference>
<keyword evidence="2" id="KW-1185">Reference proteome</keyword>
<proteinExistence type="predicted"/>
<gene>
    <name evidence="1" type="ordered locus">Achl_4054</name>
</gene>
<dbReference type="RefSeq" id="WP_012623022.1">
    <property type="nucleotide sequence ID" value="NC_011879.1"/>
</dbReference>
<evidence type="ECO:0000313" key="2">
    <source>
        <dbReference type="Proteomes" id="UP000002505"/>
    </source>
</evidence>
<evidence type="ECO:0000313" key="1">
    <source>
        <dbReference type="EMBL" id="ACL42005.1"/>
    </source>
</evidence>
<organism evidence="1 2">
    <name type="scientific">Pseudarthrobacter chlorophenolicus (strain ATCC 700700 / DSM 12829 / CIP 107037 / JCM 12360 / KCTC 9906 / NCIMB 13794 / A6)</name>
    <name type="common">Arthrobacter chlorophenolicus</name>
    <dbReference type="NCBI Taxonomy" id="452863"/>
    <lineage>
        <taxon>Bacteria</taxon>
        <taxon>Bacillati</taxon>
        <taxon>Actinomycetota</taxon>
        <taxon>Actinomycetes</taxon>
        <taxon>Micrococcales</taxon>
        <taxon>Micrococcaceae</taxon>
        <taxon>Pseudarthrobacter</taxon>
    </lineage>
</organism>
<dbReference type="AlphaFoldDB" id="B8HHV8"/>
<protein>
    <submittedName>
        <fullName evidence="1">Uncharacterized protein</fullName>
    </submittedName>
</protein>